<sequence length="62" mass="7012">MAPTAISTSTAVTYDTLTQPQHTNPGALRYSRRAICFKEGCYHLTLKKWETLNLTPQALKWS</sequence>
<accession>A0A853F4B4</accession>
<evidence type="ECO:0000313" key="1">
    <source>
        <dbReference type="EMBL" id="NYT27419.1"/>
    </source>
</evidence>
<dbReference type="Proteomes" id="UP000568751">
    <property type="component" value="Unassembled WGS sequence"/>
</dbReference>
<protein>
    <submittedName>
        <fullName evidence="1">Uncharacterized protein</fullName>
    </submittedName>
</protein>
<dbReference type="EMBL" id="JACCHT010000001">
    <property type="protein sequence ID" value="NYT27419.1"/>
    <property type="molecule type" value="Genomic_DNA"/>
</dbReference>
<evidence type="ECO:0000313" key="2">
    <source>
        <dbReference type="Proteomes" id="UP000568751"/>
    </source>
</evidence>
<proteinExistence type="predicted"/>
<gene>
    <name evidence="1" type="ORF">H0A76_05685</name>
</gene>
<reference evidence="1 2" key="1">
    <citation type="submission" date="2020-05" db="EMBL/GenBank/DDBJ databases">
        <title>Horizontal transmission and recombination maintain forever young bacterial symbiont genomes.</title>
        <authorList>
            <person name="Russell S.L."/>
            <person name="Pepper-Tunick E."/>
            <person name="Svedberg J."/>
            <person name="Byrne A."/>
            <person name="Ruelas Castillo J."/>
            <person name="Vollmers C."/>
            <person name="Beinart R.A."/>
            <person name="Corbett-Detig R."/>
        </authorList>
    </citation>
    <scope>NUCLEOTIDE SEQUENCE [LARGE SCALE GENOMIC DNA]</scope>
    <source>
        <strain evidence="1">455</strain>
    </source>
</reference>
<comment type="caution">
    <text evidence="1">The sequence shown here is derived from an EMBL/GenBank/DDBJ whole genome shotgun (WGS) entry which is preliminary data.</text>
</comment>
<dbReference type="AlphaFoldDB" id="A0A853F4B4"/>
<organism evidence="1 2">
    <name type="scientific">Candidatus Thiodubiliella endoseptemdiera</name>
    <dbReference type="NCBI Taxonomy" id="2738886"/>
    <lineage>
        <taxon>Bacteria</taxon>
        <taxon>Pseudomonadati</taxon>
        <taxon>Pseudomonadota</taxon>
        <taxon>Gammaproteobacteria</taxon>
        <taxon>Candidatus Pseudothioglobaceae</taxon>
        <taxon>Candidatus Thiodubiliella</taxon>
    </lineage>
</organism>
<name>A0A853F4B4_9GAMM</name>